<feature type="zinc finger region" description="dksA C4-type" evidence="4">
    <location>
        <begin position="81"/>
        <end position="105"/>
    </location>
</feature>
<dbReference type="SUPFAM" id="SSF57716">
    <property type="entry name" value="Glucocorticoid receptor-like (DNA-binding domain)"/>
    <property type="match status" value="1"/>
</dbReference>
<dbReference type="InterPro" id="IPR020458">
    <property type="entry name" value="Znf_DskA_TraR_CS"/>
</dbReference>
<dbReference type="InterPro" id="IPR048487">
    <property type="entry name" value="DksA-like_N"/>
</dbReference>
<dbReference type="InterPro" id="IPR000962">
    <property type="entry name" value="Znf_DskA_TraR"/>
</dbReference>
<protein>
    <submittedName>
        <fullName evidence="7">Transcriptional regulator, TraR/DksA family</fullName>
    </submittedName>
</protein>
<dbReference type="Gene3D" id="1.20.120.910">
    <property type="entry name" value="DksA, coiled-coil domain"/>
    <property type="match status" value="1"/>
</dbReference>
<dbReference type="EMBL" id="CP002959">
    <property type="protein sequence ID" value="AFM14656.1"/>
    <property type="molecule type" value="Genomic_DNA"/>
</dbReference>
<dbReference type="PROSITE" id="PS01102">
    <property type="entry name" value="ZF_DKSA_1"/>
    <property type="match status" value="1"/>
</dbReference>
<dbReference type="PANTHER" id="PTHR33823">
    <property type="entry name" value="RNA POLYMERASE-BINDING TRANSCRIPTION FACTOR DKSA-RELATED"/>
    <property type="match status" value="1"/>
</dbReference>
<dbReference type="Pfam" id="PF21173">
    <property type="entry name" value="DksA-like_N"/>
    <property type="match status" value="1"/>
</dbReference>
<evidence type="ECO:0000256" key="2">
    <source>
        <dbReference type="ARBA" id="ARBA00022771"/>
    </source>
</evidence>
<evidence type="ECO:0000256" key="3">
    <source>
        <dbReference type="ARBA" id="ARBA00022833"/>
    </source>
</evidence>
<feature type="domain" description="DnaK suppressor protein-like N-terminal" evidence="6">
    <location>
        <begin position="10"/>
        <end position="73"/>
    </location>
</feature>
<dbReference type="OrthoDB" id="9811543at2"/>
<dbReference type="GO" id="GO:0008270">
    <property type="term" value="F:zinc ion binding"/>
    <property type="evidence" value="ECO:0007669"/>
    <property type="project" value="UniProtKB-KW"/>
</dbReference>
<sequence>MDTQNARIQLESLRTQLLSRLDRIEGHIRSDGEALNQDSEEAAVERENDQVLDGLSLHDREELSQIDHALGRIANGQYQVCSKCGGAITADRLSALPYTTVCTGCA</sequence>
<dbReference type="PROSITE" id="PS51128">
    <property type="entry name" value="ZF_DKSA_2"/>
    <property type="match status" value="1"/>
</dbReference>
<dbReference type="KEGG" id="tpx:Turpa_4022"/>
<evidence type="ECO:0000256" key="1">
    <source>
        <dbReference type="ARBA" id="ARBA00022723"/>
    </source>
</evidence>
<evidence type="ECO:0000313" key="8">
    <source>
        <dbReference type="Proteomes" id="UP000006048"/>
    </source>
</evidence>
<dbReference type="Pfam" id="PF01258">
    <property type="entry name" value="zf-dskA_traR"/>
    <property type="match status" value="1"/>
</dbReference>
<evidence type="ECO:0000256" key="4">
    <source>
        <dbReference type="PROSITE-ProRule" id="PRU00510"/>
    </source>
</evidence>
<reference evidence="7 8" key="1">
    <citation type="submission" date="2012-06" db="EMBL/GenBank/DDBJ databases">
        <title>The complete chromosome of genome of Turneriella parva DSM 21527.</title>
        <authorList>
            <consortium name="US DOE Joint Genome Institute (JGI-PGF)"/>
            <person name="Lucas S."/>
            <person name="Han J."/>
            <person name="Lapidus A."/>
            <person name="Bruce D."/>
            <person name="Goodwin L."/>
            <person name="Pitluck S."/>
            <person name="Peters L."/>
            <person name="Kyrpides N."/>
            <person name="Mavromatis K."/>
            <person name="Ivanova N."/>
            <person name="Mikhailova N."/>
            <person name="Chertkov O."/>
            <person name="Detter J.C."/>
            <person name="Tapia R."/>
            <person name="Han C."/>
            <person name="Land M."/>
            <person name="Hauser L."/>
            <person name="Markowitz V."/>
            <person name="Cheng J.-F."/>
            <person name="Hugenholtz P."/>
            <person name="Woyke T."/>
            <person name="Wu D."/>
            <person name="Gronow S."/>
            <person name="Wellnitz S."/>
            <person name="Brambilla E."/>
            <person name="Klenk H.-P."/>
            <person name="Eisen J.A."/>
        </authorList>
    </citation>
    <scope>NUCLEOTIDE SEQUENCE [LARGE SCALE GENOMIC DNA]</scope>
    <source>
        <strain evidence="8">ATCC BAA-1111 / DSM 21527 / NCTC 11395 / H</strain>
    </source>
</reference>
<keyword evidence="3" id="KW-0862">Zinc</keyword>
<dbReference type="HOGENOM" id="CLU_043144_3_2_12"/>
<dbReference type="InterPro" id="IPR037187">
    <property type="entry name" value="DnaK_N"/>
</dbReference>
<dbReference type="RefSeq" id="WP_014805132.1">
    <property type="nucleotide sequence ID" value="NC_018020.1"/>
</dbReference>
<keyword evidence="2" id="KW-0863">Zinc-finger</keyword>
<accession>I4BBJ9</accession>
<keyword evidence="8" id="KW-1185">Reference proteome</keyword>
<name>I4BBJ9_TURPD</name>
<dbReference type="STRING" id="869212.Turpa_4022"/>
<evidence type="ECO:0000259" key="5">
    <source>
        <dbReference type="Pfam" id="PF01258"/>
    </source>
</evidence>
<keyword evidence="1" id="KW-0479">Metal-binding</keyword>
<evidence type="ECO:0000313" key="7">
    <source>
        <dbReference type="EMBL" id="AFM14656.1"/>
    </source>
</evidence>
<dbReference type="SUPFAM" id="SSF109635">
    <property type="entry name" value="DnaK suppressor protein DksA, alpha-hairpin domain"/>
    <property type="match status" value="1"/>
</dbReference>
<organism evidence="7 8">
    <name type="scientific">Turneriella parva (strain ATCC BAA-1111 / DSM 21527 / NCTC 11395 / H)</name>
    <name type="common">Leptospira parva</name>
    <dbReference type="NCBI Taxonomy" id="869212"/>
    <lineage>
        <taxon>Bacteria</taxon>
        <taxon>Pseudomonadati</taxon>
        <taxon>Spirochaetota</taxon>
        <taxon>Spirochaetia</taxon>
        <taxon>Leptospirales</taxon>
        <taxon>Leptospiraceae</taxon>
        <taxon>Turneriella</taxon>
    </lineage>
</organism>
<dbReference type="AlphaFoldDB" id="I4BBJ9"/>
<evidence type="ECO:0000259" key="6">
    <source>
        <dbReference type="Pfam" id="PF21173"/>
    </source>
</evidence>
<dbReference type="PANTHER" id="PTHR33823:SF4">
    <property type="entry name" value="GENERAL STRESS PROTEIN 16O"/>
    <property type="match status" value="1"/>
</dbReference>
<feature type="domain" description="Zinc finger DksA/TraR C4-type" evidence="5">
    <location>
        <begin position="76"/>
        <end position="106"/>
    </location>
</feature>
<dbReference type="Proteomes" id="UP000006048">
    <property type="component" value="Chromosome"/>
</dbReference>
<gene>
    <name evidence="7" type="ordered locus">Turpa_4022</name>
</gene>
<proteinExistence type="predicted"/>